<evidence type="ECO:0000313" key="2">
    <source>
        <dbReference type="Proteomes" id="UP000515154"/>
    </source>
</evidence>
<dbReference type="Pfam" id="PF00078">
    <property type="entry name" value="RVT_1"/>
    <property type="match status" value="1"/>
</dbReference>
<dbReference type="RefSeq" id="XP_029655455.1">
    <property type="nucleotide sequence ID" value="XM_029799595.1"/>
</dbReference>
<dbReference type="SUPFAM" id="SSF56672">
    <property type="entry name" value="DNA/RNA polymerases"/>
    <property type="match status" value="1"/>
</dbReference>
<protein>
    <submittedName>
        <fullName evidence="3">Uncharacterized protein LOC115229200</fullName>
    </submittedName>
</protein>
<feature type="domain" description="Reverse transcriptase" evidence="1">
    <location>
        <begin position="152"/>
        <end position="383"/>
    </location>
</feature>
<name>A0A6P7TZT4_9MOLL</name>
<gene>
    <name evidence="3" type="primary">LOC115229200</name>
</gene>
<dbReference type="PROSITE" id="PS50878">
    <property type="entry name" value="RT_POL"/>
    <property type="match status" value="1"/>
</dbReference>
<proteinExistence type="predicted"/>
<accession>A0A6P7TZT4</accession>
<dbReference type="AlphaFoldDB" id="A0A6P7TZT4"/>
<evidence type="ECO:0000313" key="3">
    <source>
        <dbReference type="RefSeq" id="XP_029655455.1"/>
    </source>
</evidence>
<dbReference type="PANTHER" id="PTHR48462">
    <property type="entry name" value="PROTEIN, PUTATIVE-RELATED"/>
    <property type="match status" value="1"/>
</dbReference>
<dbReference type="InterPro" id="IPR000477">
    <property type="entry name" value="RT_dom"/>
</dbReference>
<dbReference type="Proteomes" id="UP000515154">
    <property type="component" value="Unplaced"/>
</dbReference>
<dbReference type="KEGG" id="osn:115229200"/>
<dbReference type="InterPro" id="IPR043502">
    <property type="entry name" value="DNA/RNA_pol_sf"/>
</dbReference>
<evidence type="ECO:0000259" key="1">
    <source>
        <dbReference type="PROSITE" id="PS50878"/>
    </source>
</evidence>
<organism evidence="2 3">
    <name type="scientific">Octopus sinensis</name>
    <name type="common">East Asian common octopus</name>
    <dbReference type="NCBI Taxonomy" id="2607531"/>
    <lineage>
        <taxon>Eukaryota</taxon>
        <taxon>Metazoa</taxon>
        <taxon>Spiralia</taxon>
        <taxon>Lophotrochozoa</taxon>
        <taxon>Mollusca</taxon>
        <taxon>Cephalopoda</taxon>
        <taxon>Coleoidea</taxon>
        <taxon>Octopodiformes</taxon>
        <taxon>Octopoda</taxon>
        <taxon>Incirrata</taxon>
        <taxon>Octopodidae</taxon>
        <taxon>Octopus</taxon>
    </lineage>
</organism>
<keyword evidence="2" id="KW-1185">Reference proteome</keyword>
<reference evidence="3" key="1">
    <citation type="submission" date="2025-08" db="UniProtKB">
        <authorList>
            <consortium name="RefSeq"/>
        </authorList>
    </citation>
    <scope>IDENTIFICATION</scope>
</reference>
<sequence length="815" mass="89215">MRQVIIPPFLYFHFLQTVDARDAHLHDNNLPGDLIVDHNIGSVVLNNNRGAYGGIHLNADLQVLTHRLNSMGSQLSGPPQAILIAEQKMEGPHHLVMPPCVIMDHINRIASYQGAEDRKNIFELRDLISPLTADSGRALLDSINRLCSRIVTGAIPAVARDLLFSANLTALRKSDGGLRPIAVGNVFRRLAAKIMSRRVIPQLCREFLPFQFGVGVKGACEALAHASRQVTISKPKNVPFLLKLDVKNAFNSVRRDHMLEAVGERCPDLLPIVSLAYSLPSSLLFSGKVINSECGIQQGDPLGPLLFAVCVDHVARGISSPINFWYLDDVTLGGPLEVIMDDASKIISEFLKIGLSLNGAKCELIGLTEPLTQQSEVFMALSEKIDGLRITALADLVILGSPISDKGIAKAIVSQRDKIAPLCDRLRLFGSHLGLFLLKNFLFIPRLTFLLRTSPCFRSRQELLDLDDAVTSSLQLLLNTLFTDVGRTRAALPLRFGGLGVRSCADLALPCYLSSMSASGNFVRSVLINSLELDELTEYPVAVLAWRSLGLGLPEIPSIQKSWDVIWCTHLLESLRTRVDQLELASLNCVCQPHSGDWLNALPLASNGLLMEDETIRIGVCLRLGLEICQPHRCRCGFLIPSNGLHALSCRRSAGRFPRHVLLNEVVKRALDSAGFPSTLEPIGLCRSDGKRPDGMTIFPFRGGRSLVWDVTCVDSFSDTVLTGTASTPGYACALAEERKLTKYAVLPNVVEFVPLAFETSGVVGKKVENLLRVVGGRISQNTNDRRETSWLFQRISVAILRGNCLSIRSASSSD</sequence>
<dbReference type="PANTHER" id="PTHR48462:SF1">
    <property type="entry name" value="PROTEIN, PUTATIVE-RELATED"/>
    <property type="match status" value="1"/>
</dbReference>